<accession>Q74MR9</accession>
<dbReference type="PANTHER" id="PTHR45875:SF1">
    <property type="entry name" value="METHYLTRANSFERASE N6AMT1"/>
    <property type="match status" value="1"/>
</dbReference>
<dbReference type="PATRIC" id="fig|228908.8.peg.243"/>
<evidence type="ECO:0000313" key="6">
    <source>
        <dbReference type="EMBL" id="AAR39091.1"/>
    </source>
</evidence>
<dbReference type="SUPFAM" id="SSF53335">
    <property type="entry name" value="S-adenosyl-L-methionine-dependent methyltransferases"/>
    <property type="match status" value="1"/>
</dbReference>
<dbReference type="GO" id="GO:0032259">
    <property type="term" value="P:methylation"/>
    <property type="evidence" value="ECO:0007669"/>
    <property type="project" value="UniProtKB-KW"/>
</dbReference>
<dbReference type="Proteomes" id="UP000000578">
    <property type="component" value="Chromosome"/>
</dbReference>
<name>Q74MR9_NANEQ</name>
<dbReference type="STRING" id="228908.NEQ238"/>
<dbReference type="GO" id="GO:0008276">
    <property type="term" value="F:protein methyltransferase activity"/>
    <property type="evidence" value="ECO:0007669"/>
    <property type="project" value="TreeGrafter"/>
</dbReference>
<evidence type="ECO:0000313" key="7">
    <source>
        <dbReference type="Proteomes" id="UP000000578"/>
    </source>
</evidence>
<comment type="similarity">
    <text evidence="1">Belongs to the eukaryotic/archaeal PrmC-related family.</text>
</comment>
<dbReference type="InterPro" id="IPR029063">
    <property type="entry name" value="SAM-dependent_MTases_sf"/>
</dbReference>
<evidence type="ECO:0000256" key="4">
    <source>
        <dbReference type="ARBA" id="ARBA00022691"/>
    </source>
</evidence>
<dbReference type="CDD" id="cd02440">
    <property type="entry name" value="AdoMet_MTases"/>
    <property type="match status" value="1"/>
</dbReference>
<proteinExistence type="inferred from homology"/>
<dbReference type="EMBL" id="AE017199">
    <property type="protein sequence ID" value="AAR39091.1"/>
    <property type="molecule type" value="Genomic_DNA"/>
</dbReference>
<dbReference type="HOGENOM" id="CLU_018398_6_2_2"/>
<dbReference type="GO" id="GO:0035657">
    <property type="term" value="C:eRF1 methyltransferase complex"/>
    <property type="evidence" value="ECO:0007669"/>
    <property type="project" value="TreeGrafter"/>
</dbReference>
<dbReference type="EnsemblBacteria" id="AAR39091">
    <property type="protein sequence ID" value="AAR39091"/>
    <property type="gene ID" value="NEQ238"/>
</dbReference>
<evidence type="ECO:0000256" key="3">
    <source>
        <dbReference type="ARBA" id="ARBA00022679"/>
    </source>
</evidence>
<dbReference type="Pfam" id="PF05175">
    <property type="entry name" value="MTS"/>
    <property type="match status" value="1"/>
</dbReference>
<evidence type="ECO:0000259" key="5">
    <source>
        <dbReference type="Pfam" id="PF05175"/>
    </source>
</evidence>
<keyword evidence="7" id="KW-1185">Reference proteome</keyword>
<dbReference type="KEGG" id="neq:NEQ238"/>
<dbReference type="AlphaFoldDB" id="Q74MR9"/>
<dbReference type="InterPro" id="IPR052190">
    <property type="entry name" value="Euk-Arch_PrmC-MTase"/>
</dbReference>
<dbReference type="NCBIfam" id="TIGR00537">
    <property type="entry name" value="hemK_rel_arch"/>
    <property type="match status" value="1"/>
</dbReference>
<dbReference type="PROSITE" id="PS00092">
    <property type="entry name" value="N6_MTASE"/>
    <property type="match status" value="1"/>
</dbReference>
<keyword evidence="2" id="KW-0489">Methyltransferase</keyword>
<dbReference type="BioCyc" id="NEQU228908:GJB6-254-MONOMER"/>
<dbReference type="Gene3D" id="3.40.50.150">
    <property type="entry name" value="Vaccinia Virus protein VP39"/>
    <property type="match status" value="1"/>
</dbReference>
<keyword evidence="3" id="KW-0808">Transferase</keyword>
<dbReference type="InterPro" id="IPR007848">
    <property type="entry name" value="Small_mtfrase_dom"/>
</dbReference>
<dbReference type="GO" id="GO:0003676">
    <property type="term" value="F:nucleic acid binding"/>
    <property type="evidence" value="ECO:0007669"/>
    <property type="project" value="InterPro"/>
</dbReference>
<gene>
    <name evidence="6" type="ordered locus">NEQ238</name>
</gene>
<protein>
    <submittedName>
        <fullName evidence="6">NEQ238</fullName>
    </submittedName>
</protein>
<dbReference type="PANTHER" id="PTHR45875">
    <property type="entry name" value="METHYLTRANSFERASE N6AMT1"/>
    <property type="match status" value="1"/>
</dbReference>
<feature type="domain" description="Methyltransferase small" evidence="5">
    <location>
        <begin position="11"/>
        <end position="144"/>
    </location>
</feature>
<keyword evidence="4" id="KW-0949">S-adenosyl-L-methionine</keyword>
<organism evidence="6 7">
    <name type="scientific">Nanoarchaeum equitans (strain Kin4-M)</name>
    <dbReference type="NCBI Taxonomy" id="228908"/>
    <lineage>
        <taxon>Archaea</taxon>
        <taxon>Nanobdellota</taxon>
        <taxon>Candidatus Nanoarchaeia</taxon>
        <taxon>Nanoarchaeales</taxon>
        <taxon>Nanoarchaeaceae</taxon>
        <taxon>Nanoarchaeum</taxon>
    </lineage>
</organism>
<sequence length="175" mass="20403">MVGYEPAEDTFLLLKWAKKFAKGKILEIGVGSGYILENLLKKGFDAYGVEIDKDVLKYLKEKFKDRVWYSDLFSNVNDKYDLIIFNPPYLPEEGWEDEKTKLWTVGGKEGNEIILKFIEQLPFYLKEGGKAIIIVSSLSNPNKVFEKIKELGMKYEILEEMSLFFERLYAVLIYK</sequence>
<dbReference type="InterPro" id="IPR002052">
    <property type="entry name" value="DNA_methylase_N6_adenine_CS"/>
</dbReference>
<evidence type="ECO:0000256" key="2">
    <source>
        <dbReference type="ARBA" id="ARBA00022603"/>
    </source>
</evidence>
<evidence type="ECO:0000256" key="1">
    <source>
        <dbReference type="ARBA" id="ARBA00006149"/>
    </source>
</evidence>
<dbReference type="GO" id="GO:0008757">
    <property type="term" value="F:S-adenosylmethionine-dependent methyltransferase activity"/>
    <property type="evidence" value="ECO:0007669"/>
    <property type="project" value="TreeGrafter"/>
</dbReference>
<dbReference type="PRINTS" id="PR00507">
    <property type="entry name" value="N12N6MTFRASE"/>
</dbReference>
<reference evidence="6 7" key="1">
    <citation type="journal article" date="2003" name="Proc. Natl. Acad. Sci. U.S.A.">
        <title>The genome of Nanoarchaeum equitans: insights into early archaeal evolution and derived parasitism.</title>
        <authorList>
            <person name="Waters E."/>
            <person name="Hohn M.J."/>
            <person name="Ahel I."/>
            <person name="Graham D.E."/>
            <person name="Adams M.D."/>
            <person name="Barnstead M."/>
            <person name="Beeson K.Y."/>
            <person name="Bibbs L."/>
            <person name="Bolanos R."/>
            <person name="Keller M."/>
            <person name="Kretz K."/>
            <person name="Lin X."/>
            <person name="Mathur E."/>
            <person name="Ni J."/>
            <person name="Podar M."/>
            <person name="Richardson T."/>
            <person name="Sutton G.G."/>
            <person name="Simon M."/>
            <person name="Soll D."/>
            <person name="Stetter K.O."/>
            <person name="Short J.M."/>
            <person name="Noordewier M."/>
        </authorList>
    </citation>
    <scope>NUCLEOTIDE SEQUENCE [LARGE SCALE GENOMIC DNA]</scope>
    <source>
        <strain evidence="6 7">Kin4-M</strain>
    </source>
</reference>
<dbReference type="InterPro" id="IPR004557">
    <property type="entry name" value="PrmC-related"/>
</dbReference>